<accession>A0ABT8F2T0</accession>
<evidence type="ECO:0000313" key="2">
    <source>
        <dbReference type="Proteomes" id="UP001168552"/>
    </source>
</evidence>
<gene>
    <name evidence="1" type="ORF">QWY31_04560</name>
</gene>
<dbReference type="GO" id="GO:0016757">
    <property type="term" value="F:glycosyltransferase activity"/>
    <property type="evidence" value="ECO:0007669"/>
    <property type="project" value="UniProtKB-KW"/>
</dbReference>
<name>A0ABT8F2T0_9BACT</name>
<comment type="caution">
    <text evidence="1">The sequence shown here is derived from an EMBL/GenBank/DDBJ whole genome shotgun (WGS) entry which is preliminary data.</text>
</comment>
<dbReference type="RefSeq" id="WP_320003287.1">
    <property type="nucleotide sequence ID" value="NZ_JAUHJS010000002.1"/>
</dbReference>
<dbReference type="EMBL" id="JAUHJS010000002">
    <property type="protein sequence ID" value="MDN4164760.1"/>
    <property type="molecule type" value="Genomic_DNA"/>
</dbReference>
<proteinExistence type="predicted"/>
<protein>
    <submittedName>
        <fullName evidence="1">Glycosyltransferase</fullName>
        <ecNumber evidence="1">2.4.-.-</ecNumber>
    </submittedName>
</protein>
<dbReference type="Gene3D" id="3.40.50.2000">
    <property type="entry name" value="Glycogen Phosphorylase B"/>
    <property type="match status" value="1"/>
</dbReference>
<dbReference type="Proteomes" id="UP001168552">
    <property type="component" value="Unassembled WGS sequence"/>
</dbReference>
<dbReference type="EC" id="2.4.-.-" evidence="1"/>
<reference evidence="1" key="1">
    <citation type="submission" date="2023-06" db="EMBL/GenBank/DDBJ databases">
        <title>Cytophagales bacterium Strain LB-30, isolated from soil.</title>
        <authorList>
            <person name="Liu B."/>
        </authorList>
    </citation>
    <scope>NUCLEOTIDE SEQUENCE</scope>
    <source>
        <strain evidence="1">LB-30</strain>
    </source>
</reference>
<dbReference type="Pfam" id="PF13692">
    <property type="entry name" value="Glyco_trans_1_4"/>
    <property type="match status" value="1"/>
</dbReference>
<keyword evidence="1" id="KW-0808">Transferase</keyword>
<sequence>MKLENKNILLISPEPWEHLFVSKHHYATHLAERGNKVFFLGPPEDEYSLQETQFSNLWRLGYKGFPKGIRFYPSFVQRWLIRRKFEYLQQMTKTKFDLVWSFDNSVFYDFSALSKNVFCISHIVDLNQNFQTAKAASTANLCIGVIPKIVMRLNIHNPKTILITHGTKEWKNSSDKIMALPGSNSIKAVYAGNLAMPFIDWIILKTLFGKHPDVDFILVGSNHEVAERTLCNNKFNNLFFLPQVSSKVLSGYLKAADILLLAYTSQYYENYASPHKLLEYFASGKTIVATWSDEYQKQYEESLILMSKSPEEFDVHFTEVKQNFKIWNTSEKALKRINFALANTYVQKINQVEKALTS</sequence>
<keyword evidence="2" id="KW-1185">Reference proteome</keyword>
<dbReference type="SUPFAM" id="SSF53756">
    <property type="entry name" value="UDP-Glycosyltransferase/glycogen phosphorylase"/>
    <property type="match status" value="1"/>
</dbReference>
<evidence type="ECO:0000313" key="1">
    <source>
        <dbReference type="EMBL" id="MDN4164760.1"/>
    </source>
</evidence>
<organism evidence="1 2">
    <name type="scientific">Shiella aurantiaca</name>
    <dbReference type="NCBI Taxonomy" id="3058365"/>
    <lineage>
        <taxon>Bacteria</taxon>
        <taxon>Pseudomonadati</taxon>
        <taxon>Bacteroidota</taxon>
        <taxon>Cytophagia</taxon>
        <taxon>Cytophagales</taxon>
        <taxon>Shiellaceae</taxon>
        <taxon>Shiella</taxon>
    </lineage>
</organism>
<keyword evidence="1" id="KW-0328">Glycosyltransferase</keyword>